<comment type="function">
    <text evidence="3">Catalyzes the phosphorylation of the 3'-hydroxyl group of dephosphocoenzyme A to form coenzyme A.</text>
</comment>
<reference evidence="5 6" key="1">
    <citation type="submission" date="2019-02" db="EMBL/GenBank/DDBJ databases">
        <title>Arcanobacterium bovis sp. nov., isolated from the milk of a cow with mastitis.</title>
        <authorList>
            <person name="Sammra O."/>
            <person name="Foster G."/>
            <person name="Hassan A."/>
            <person name="Alssahen M."/>
            <person name="Laemmler C."/>
            <person name="Borowiak M."/>
            <person name="Malorny B."/>
            <person name="Abdulmawjood A."/>
        </authorList>
    </citation>
    <scope>NUCLEOTIDE SEQUENCE [LARGE SCALE GENOMIC DNA]</scope>
    <source>
        <strain evidence="5 6">C605018/01/1</strain>
    </source>
</reference>
<organism evidence="5 6">
    <name type="scientific">Arcanobacterium bovis</name>
    <dbReference type="NCBI Taxonomy" id="2529275"/>
    <lineage>
        <taxon>Bacteria</taxon>
        <taxon>Bacillati</taxon>
        <taxon>Actinomycetota</taxon>
        <taxon>Actinomycetes</taxon>
        <taxon>Actinomycetales</taxon>
        <taxon>Actinomycetaceae</taxon>
        <taxon>Arcanobacterium</taxon>
    </lineage>
</organism>
<comment type="caution">
    <text evidence="5">The sequence shown here is derived from an EMBL/GenBank/DDBJ whole genome shotgun (WGS) entry which is preliminary data.</text>
</comment>
<dbReference type="PANTHER" id="PTHR10695">
    <property type="entry name" value="DEPHOSPHO-COA KINASE-RELATED"/>
    <property type="match status" value="1"/>
</dbReference>
<dbReference type="EMBL" id="SJDT01000002">
    <property type="protein sequence ID" value="TBW22955.1"/>
    <property type="molecule type" value="Genomic_DNA"/>
</dbReference>
<dbReference type="GO" id="GO:0005737">
    <property type="term" value="C:cytoplasm"/>
    <property type="evidence" value="ECO:0007669"/>
    <property type="project" value="UniProtKB-SubCell"/>
</dbReference>
<accession>A0A4Q9V1L3</accession>
<dbReference type="SUPFAM" id="SSF52540">
    <property type="entry name" value="P-loop containing nucleoside triphosphate hydrolases"/>
    <property type="match status" value="1"/>
</dbReference>
<evidence type="ECO:0000313" key="6">
    <source>
        <dbReference type="Proteomes" id="UP000293036"/>
    </source>
</evidence>
<gene>
    <name evidence="3" type="primary">coaE</name>
    <name evidence="5" type="ORF">EZJ44_03440</name>
</gene>
<evidence type="ECO:0000256" key="2">
    <source>
        <dbReference type="ARBA" id="ARBA00022840"/>
    </source>
</evidence>
<dbReference type="Pfam" id="PF01121">
    <property type="entry name" value="CoaE"/>
    <property type="match status" value="1"/>
</dbReference>
<proteinExistence type="inferred from homology"/>
<dbReference type="PROSITE" id="PS51219">
    <property type="entry name" value="DPCK"/>
    <property type="match status" value="1"/>
</dbReference>
<sequence length="292" mass="32307">MLVLALTGGIAAGKSYFARALADRGAQIIDYDVLARRAVEPGSPALNQIIETWGSDVLSPSGTLNRQRLAQIVFSSPHDLSKLNAITHPYIGKLAREAEQATYERNPNGVVVHDIPLLKGSDVEMRAHGIVVIDAREEVRVERMIRERSMSEDDARSRIARQLPAHELHASADVIVDNTQPKDTDAVVSWLWDHWINPFTKNLACQEKLPYAPASRPDAIKLVANTAHIQRKLHNLGISCDLAESNTSILEPVQPLPTDYKIRLHTAGFVPVGEHFEIANPANHLSIWLNSK</sequence>
<protein>
    <recommendedName>
        <fullName evidence="3 4">Dephospho-CoA kinase</fullName>
        <ecNumber evidence="3 4">2.7.1.24</ecNumber>
    </recommendedName>
    <alternativeName>
        <fullName evidence="3">Dephosphocoenzyme A kinase</fullName>
    </alternativeName>
</protein>
<dbReference type="AlphaFoldDB" id="A0A4Q9V1L3"/>
<dbReference type="Proteomes" id="UP000293036">
    <property type="component" value="Unassembled WGS sequence"/>
</dbReference>
<evidence type="ECO:0000256" key="3">
    <source>
        <dbReference type="HAMAP-Rule" id="MF_00376"/>
    </source>
</evidence>
<name>A0A4Q9V1L3_9ACTO</name>
<dbReference type="OrthoDB" id="9812943at2"/>
<keyword evidence="3" id="KW-0173">Coenzyme A biosynthesis</keyword>
<feature type="binding site" evidence="3">
    <location>
        <begin position="11"/>
        <end position="16"/>
    </location>
    <ligand>
        <name>ATP</name>
        <dbReference type="ChEBI" id="CHEBI:30616"/>
    </ligand>
</feature>
<dbReference type="GO" id="GO:0015937">
    <property type="term" value="P:coenzyme A biosynthetic process"/>
    <property type="evidence" value="ECO:0007669"/>
    <property type="project" value="UniProtKB-UniRule"/>
</dbReference>
<dbReference type="GO" id="GO:0004140">
    <property type="term" value="F:dephospho-CoA kinase activity"/>
    <property type="evidence" value="ECO:0007669"/>
    <property type="project" value="UniProtKB-UniRule"/>
</dbReference>
<comment type="similarity">
    <text evidence="3">Belongs to the CoaE family.</text>
</comment>
<comment type="catalytic activity">
    <reaction evidence="3">
        <text>3'-dephospho-CoA + ATP = ADP + CoA + H(+)</text>
        <dbReference type="Rhea" id="RHEA:18245"/>
        <dbReference type="ChEBI" id="CHEBI:15378"/>
        <dbReference type="ChEBI" id="CHEBI:30616"/>
        <dbReference type="ChEBI" id="CHEBI:57287"/>
        <dbReference type="ChEBI" id="CHEBI:57328"/>
        <dbReference type="ChEBI" id="CHEBI:456216"/>
        <dbReference type="EC" id="2.7.1.24"/>
    </reaction>
</comment>
<evidence type="ECO:0000256" key="4">
    <source>
        <dbReference type="NCBIfam" id="TIGR00152"/>
    </source>
</evidence>
<keyword evidence="3" id="KW-0963">Cytoplasm</keyword>
<keyword evidence="2 3" id="KW-0067">ATP-binding</keyword>
<keyword evidence="3 5" id="KW-0808">Transferase</keyword>
<dbReference type="InterPro" id="IPR001977">
    <property type="entry name" value="Depp_CoAkinase"/>
</dbReference>
<dbReference type="CDD" id="cd02022">
    <property type="entry name" value="DPCK"/>
    <property type="match status" value="1"/>
</dbReference>
<dbReference type="EC" id="2.7.1.24" evidence="3 4"/>
<keyword evidence="3 5" id="KW-0418">Kinase</keyword>
<comment type="subcellular location">
    <subcellularLocation>
        <location evidence="3">Cytoplasm</location>
    </subcellularLocation>
</comment>
<dbReference type="UniPathway" id="UPA00241">
    <property type="reaction ID" value="UER00356"/>
</dbReference>
<dbReference type="PANTHER" id="PTHR10695:SF46">
    <property type="entry name" value="BIFUNCTIONAL COENZYME A SYNTHASE-RELATED"/>
    <property type="match status" value="1"/>
</dbReference>
<dbReference type="InterPro" id="IPR027417">
    <property type="entry name" value="P-loop_NTPase"/>
</dbReference>
<dbReference type="Gene3D" id="3.40.50.300">
    <property type="entry name" value="P-loop containing nucleotide triphosphate hydrolases"/>
    <property type="match status" value="1"/>
</dbReference>
<dbReference type="GO" id="GO:0005524">
    <property type="term" value="F:ATP binding"/>
    <property type="evidence" value="ECO:0007669"/>
    <property type="project" value="UniProtKB-UniRule"/>
</dbReference>
<evidence type="ECO:0000256" key="1">
    <source>
        <dbReference type="ARBA" id="ARBA00022741"/>
    </source>
</evidence>
<keyword evidence="6" id="KW-1185">Reference proteome</keyword>
<dbReference type="NCBIfam" id="TIGR00152">
    <property type="entry name" value="dephospho-CoA kinase"/>
    <property type="match status" value="1"/>
</dbReference>
<dbReference type="HAMAP" id="MF_00376">
    <property type="entry name" value="Dephospho_CoA_kinase"/>
    <property type="match status" value="1"/>
</dbReference>
<keyword evidence="1 3" id="KW-0547">Nucleotide-binding</keyword>
<evidence type="ECO:0000313" key="5">
    <source>
        <dbReference type="EMBL" id="TBW22955.1"/>
    </source>
</evidence>
<comment type="pathway">
    <text evidence="3">Cofactor biosynthesis; coenzyme A biosynthesis; CoA from (R)-pantothenate: step 5/5.</text>
</comment>